<comment type="cofactor">
    <cofactor evidence="1">
        <name>heme</name>
        <dbReference type="ChEBI" id="CHEBI:30413"/>
    </cofactor>
</comment>
<evidence type="ECO:0000256" key="3">
    <source>
        <dbReference type="ARBA" id="ARBA00022617"/>
    </source>
</evidence>
<keyword evidence="5 8" id="KW-0560">Oxidoreductase</keyword>
<accession>A0A6I3L4V0</accession>
<dbReference type="GO" id="GO:0016705">
    <property type="term" value="F:oxidoreductase activity, acting on paired donors, with incorporation or reduction of molecular oxygen"/>
    <property type="evidence" value="ECO:0007669"/>
    <property type="project" value="InterPro"/>
</dbReference>
<dbReference type="InterPro" id="IPR002397">
    <property type="entry name" value="Cyt_P450_B"/>
</dbReference>
<feature type="compositionally biased region" description="Polar residues" evidence="9">
    <location>
        <begin position="1"/>
        <end position="12"/>
    </location>
</feature>
<name>A0A6I3L4V0_9NOCA</name>
<dbReference type="InterPro" id="IPR036396">
    <property type="entry name" value="Cyt_P450_sf"/>
</dbReference>
<evidence type="ECO:0000256" key="9">
    <source>
        <dbReference type="SAM" id="MobiDB-lite"/>
    </source>
</evidence>
<dbReference type="RefSeq" id="WP_328290818.1">
    <property type="nucleotide sequence ID" value="NZ_WMBB01000017.1"/>
</dbReference>
<dbReference type="PANTHER" id="PTHR46696">
    <property type="entry name" value="P450, PUTATIVE (EUROFUNG)-RELATED"/>
    <property type="match status" value="1"/>
</dbReference>
<dbReference type="GO" id="GO:0005506">
    <property type="term" value="F:iron ion binding"/>
    <property type="evidence" value="ECO:0007669"/>
    <property type="project" value="InterPro"/>
</dbReference>
<evidence type="ECO:0000256" key="4">
    <source>
        <dbReference type="ARBA" id="ARBA00022723"/>
    </source>
</evidence>
<evidence type="ECO:0000256" key="8">
    <source>
        <dbReference type="RuleBase" id="RU000461"/>
    </source>
</evidence>
<dbReference type="PRINTS" id="PR00385">
    <property type="entry name" value="P450"/>
</dbReference>
<dbReference type="PRINTS" id="PR00359">
    <property type="entry name" value="BP450"/>
</dbReference>
<keyword evidence="4 8" id="KW-0479">Metal-binding</keyword>
<dbReference type="Pfam" id="PF00067">
    <property type="entry name" value="p450"/>
    <property type="match status" value="1"/>
</dbReference>
<gene>
    <name evidence="10" type="ORF">GLP40_29555</name>
</gene>
<keyword evidence="11" id="KW-1185">Reference proteome</keyword>
<protein>
    <submittedName>
        <fullName evidence="10">Cytochrome P450</fullName>
    </submittedName>
</protein>
<dbReference type="Gene3D" id="1.10.630.10">
    <property type="entry name" value="Cytochrome P450"/>
    <property type="match status" value="1"/>
</dbReference>
<keyword evidence="6 8" id="KW-0408">Iron</keyword>
<proteinExistence type="inferred from homology"/>
<dbReference type="FunFam" id="1.10.630.10:FF:000018">
    <property type="entry name" value="Cytochrome P450 monooxygenase"/>
    <property type="match status" value="1"/>
</dbReference>
<reference evidence="10 11" key="1">
    <citation type="submission" date="2019-11" db="EMBL/GenBank/DDBJ databases">
        <title>Nocardia sp. nov. CT2-14 isolated from soil.</title>
        <authorList>
            <person name="Kanchanasin P."/>
            <person name="Tanasupawat S."/>
            <person name="Yuki M."/>
            <person name="Kudo T."/>
        </authorList>
    </citation>
    <scope>NUCLEOTIDE SEQUENCE [LARGE SCALE GENOMIC DNA]</scope>
    <source>
        <strain evidence="10 11">CT2-14</strain>
    </source>
</reference>
<evidence type="ECO:0000256" key="1">
    <source>
        <dbReference type="ARBA" id="ARBA00001971"/>
    </source>
</evidence>
<keyword evidence="3 8" id="KW-0349">Heme</keyword>
<comment type="caution">
    <text evidence="10">The sequence shown here is derived from an EMBL/GenBank/DDBJ whole genome shotgun (WGS) entry which is preliminary data.</text>
</comment>
<keyword evidence="7 8" id="KW-0503">Monooxygenase</keyword>
<dbReference type="SUPFAM" id="SSF48264">
    <property type="entry name" value="Cytochrome P450"/>
    <property type="match status" value="1"/>
</dbReference>
<dbReference type="InterPro" id="IPR001128">
    <property type="entry name" value="Cyt_P450"/>
</dbReference>
<comment type="similarity">
    <text evidence="2 8">Belongs to the cytochrome P450 family.</text>
</comment>
<dbReference type="AlphaFoldDB" id="A0A6I3L4V0"/>
<feature type="region of interest" description="Disordered" evidence="9">
    <location>
        <begin position="1"/>
        <end position="23"/>
    </location>
</feature>
<dbReference type="PANTHER" id="PTHR46696:SF1">
    <property type="entry name" value="CYTOCHROME P450 YJIB-RELATED"/>
    <property type="match status" value="1"/>
</dbReference>
<dbReference type="CDD" id="cd11030">
    <property type="entry name" value="CYP105-like"/>
    <property type="match status" value="1"/>
</dbReference>
<dbReference type="EMBL" id="WMBB01000017">
    <property type="protein sequence ID" value="MTE16877.1"/>
    <property type="molecule type" value="Genomic_DNA"/>
</dbReference>
<dbReference type="GO" id="GO:0020037">
    <property type="term" value="F:heme binding"/>
    <property type="evidence" value="ECO:0007669"/>
    <property type="project" value="InterPro"/>
</dbReference>
<dbReference type="GO" id="GO:0004497">
    <property type="term" value="F:monooxygenase activity"/>
    <property type="evidence" value="ECO:0007669"/>
    <property type="project" value="UniProtKB-KW"/>
</dbReference>
<dbReference type="InterPro" id="IPR017972">
    <property type="entry name" value="Cyt_P450_CS"/>
</dbReference>
<evidence type="ECO:0000256" key="6">
    <source>
        <dbReference type="ARBA" id="ARBA00023004"/>
    </source>
</evidence>
<dbReference type="PROSITE" id="PS00086">
    <property type="entry name" value="CYTOCHROME_P450"/>
    <property type="match status" value="1"/>
</dbReference>
<organism evidence="10 11">
    <name type="scientific">Nocardia aurantiaca</name>
    <dbReference type="NCBI Taxonomy" id="2675850"/>
    <lineage>
        <taxon>Bacteria</taxon>
        <taxon>Bacillati</taxon>
        <taxon>Actinomycetota</taxon>
        <taxon>Actinomycetes</taxon>
        <taxon>Mycobacteriales</taxon>
        <taxon>Nocardiaceae</taxon>
        <taxon>Nocardia</taxon>
    </lineage>
</organism>
<evidence type="ECO:0000256" key="2">
    <source>
        <dbReference type="ARBA" id="ARBA00010617"/>
    </source>
</evidence>
<sequence length="414" mass="45739">MDRTMSESSTEATAEPTFYPGRRSASCPFVPAAEIRELAAAGPISKVRTWEGKQPWLITGYTEARELFADPRVSADNHHPSYPHIHEGMKAVAELSPRTMFNTDGQEHARYRRMLAKPFTPKRLEAMRPNIQKHIDETIDAMLAAGNSADLATALALPVPSLMICELLGVPYEDHAFFQEATELGFGGNATAEEQQQSTLEMLGFLNKLIEAKTENPGEDLLSDVAELVRDGELQVWEASLQTVGILVAGHETTANMITLAVIALLDRPEQLAVVRDTEDPQVLGNAVDELIRYMSIVDTGLRRVAVEDIKVGGEVIRAGDPIVFDLATANWNAEVFPEPGTLDLTRPNATQHLAFGSGRHQCIGQQLARIELGMVLQTLFRRIPTLRLTVPTEQIDFKYDAMVYGVRSLPVEW</sequence>
<evidence type="ECO:0000256" key="5">
    <source>
        <dbReference type="ARBA" id="ARBA00023002"/>
    </source>
</evidence>
<evidence type="ECO:0000313" key="10">
    <source>
        <dbReference type="EMBL" id="MTE16877.1"/>
    </source>
</evidence>
<evidence type="ECO:0000313" key="11">
    <source>
        <dbReference type="Proteomes" id="UP000432464"/>
    </source>
</evidence>
<dbReference type="Proteomes" id="UP000432464">
    <property type="component" value="Unassembled WGS sequence"/>
</dbReference>
<evidence type="ECO:0000256" key="7">
    <source>
        <dbReference type="ARBA" id="ARBA00023033"/>
    </source>
</evidence>